<dbReference type="InterPro" id="IPR029752">
    <property type="entry name" value="D-isomer_DH_CS1"/>
</dbReference>
<dbReference type="InterPro" id="IPR006140">
    <property type="entry name" value="D-isomer_DH_NAD-bd"/>
</dbReference>
<dbReference type="InterPro" id="IPR050418">
    <property type="entry name" value="D-iso_2-hydroxyacid_DH_PdxB"/>
</dbReference>
<evidence type="ECO:0000256" key="1">
    <source>
        <dbReference type="ARBA" id="ARBA00005854"/>
    </source>
</evidence>
<evidence type="ECO:0000256" key="4">
    <source>
        <dbReference type="RuleBase" id="RU003719"/>
    </source>
</evidence>
<dbReference type="PROSITE" id="PS00065">
    <property type="entry name" value="D_2_HYDROXYACID_DH_1"/>
    <property type="match status" value="1"/>
</dbReference>
<evidence type="ECO:0000259" key="5">
    <source>
        <dbReference type="Pfam" id="PF00389"/>
    </source>
</evidence>
<dbReference type="GO" id="GO:0016616">
    <property type="term" value="F:oxidoreductase activity, acting on the CH-OH group of donors, NAD or NADP as acceptor"/>
    <property type="evidence" value="ECO:0007669"/>
    <property type="project" value="InterPro"/>
</dbReference>
<evidence type="ECO:0000256" key="2">
    <source>
        <dbReference type="ARBA" id="ARBA00023002"/>
    </source>
</evidence>
<feature type="domain" description="D-isomer specific 2-hydroxyacid dehydrogenase NAD-binding" evidence="6">
    <location>
        <begin position="107"/>
        <end position="284"/>
    </location>
</feature>
<proteinExistence type="inferred from homology"/>
<dbReference type="PANTHER" id="PTHR43761:SF1">
    <property type="entry name" value="D-ISOMER SPECIFIC 2-HYDROXYACID DEHYDROGENASE CATALYTIC DOMAIN-CONTAINING PROTEIN-RELATED"/>
    <property type="match status" value="1"/>
</dbReference>
<accession>A0A934U2T8</accession>
<dbReference type="PROSITE" id="PS00671">
    <property type="entry name" value="D_2_HYDROXYACID_DH_3"/>
    <property type="match status" value="1"/>
</dbReference>
<evidence type="ECO:0000256" key="3">
    <source>
        <dbReference type="ARBA" id="ARBA00023027"/>
    </source>
</evidence>
<feature type="domain" description="D-isomer specific 2-hydroxyacid dehydrogenase catalytic" evidence="5">
    <location>
        <begin position="22"/>
        <end position="312"/>
    </location>
</feature>
<organism evidence="7 8">
    <name type="scientific">Ruminococcus difficilis</name>
    <dbReference type="NCBI Taxonomy" id="2763069"/>
    <lineage>
        <taxon>Bacteria</taxon>
        <taxon>Bacillati</taxon>
        <taxon>Bacillota</taxon>
        <taxon>Clostridia</taxon>
        <taxon>Eubacteriales</taxon>
        <taxon>Oscillospiraceae</taxon>
        <taxon>Ruminococcus</taxon>
    </lineage>
</organism>
<dbReference type="RefSeq" id="WP_201426619.1">
    <property type="nucleotide sequence ID" value="NZ_JAEQMG010000023.1"/>
</dbReference>
<dbReference type="AlphaFoldDB" id="A0A934U2T8"/>
<gene>
    <name evidence="7" type="ORF">JKK62_01330</name>
</gene>
<dbReference type="InterPro" id="IPR006139">
    <property type="entry name" value="D-isomer_2_OHA_DH_cat_dom"/>
</dbReference>
<dbReference type="Pfam" id="PF00389">
    <property type="entry name" value="2-Hacid_dh"/>
    <property type="match status" value="1"/>
</dbReference>
<dbReference type="CDD" id="cd12162">
    <property type="entry name" value="2-Hacid_dh_4"/>
    <property type="match status" value="1"/>
</dbReference>
<dbReference type="PANTHER" id="PTHR43761">
    <property type="entry name" value="D-ISOMER SPECIFIC 2-HYDROXYACID DEHYDROGENASE FAMILY PROTEIN (AFU_ORTHOLOGUE AFUA_1G13630)"/>
    <property type="match status" value="1"/>
</dbReference>
<evidence type="ECO:0000313" key="7">
    <source>
        <dbReference type="EMBL" id="MBK6087309.1"/>
    </source>
</evidence>
<keyword evidence="8" id="KW-1185">Reference proteome</keyword>
<name>A0A934U2T8_9FIRM</name>
<protein>
    <submittedName>
        <fullName evidence="7">D-2-hydroxyacid dehydrogenase</fullName>
    </submittedName>
</protein>
<dbReference type="Proteomes" id="UP000633365">
    <property type="component" value="Unassembled WGS sequence"/>
</dbReference>
<dbReference type="EMBL" id="JAEQMG010000023">
    <property type="protein sequence ID" value="MBK6087309.1"/>
    <property type="molecule type" value="Genomic_DNA"/>
</dbReference>
<dbReference type="InterPro" id="IPR036291">
    <property type="entry name" value="NAD(P)-bd_dom_sf"/>
</dbReference>
<reference evidence="7" key="1">
    <citation type="submission" date="2021-01" db="EMBL/GenBank/DDBJ databases">
        <title>Genome public.</title>
        <authorList>
            <person name="Liu C."/>
            <person name="Sun Q."/>
        </authorList>
    </citation>
    <scope>NUCLEOTIDE SEQUENCE</scope>
    <source>
        <strain evidence="7">M6</strain>
    </source>
</reference>
<dbReference type="GO" id="GO:0051287">
    <property type="term" value="F:NAD binding"/>
    <property type="evidence" value="ECO:0007669"/>
    <property type="project" value="InterPro"/>
</dbReference>
<comment type="similarity">
    <text evidence="1 4">Belongs to the D-isomer specific 2-hydroxyacid dehydrogenase family.</text>
</comment>
<dbReference type="InterPro" id="IPR029753">
    <property type="entry name" value="D-isomer_DH_CS"/>
</dbReference>
<evidence type="ECO:0000313" key="8">
    <source>
        <dbReference type="Proteomes" id="UP000633365"/>
    </source>
</evidence>
<dbReference type="FunFam" id="3.40.50.720:FF:000203">
    <property type="entry name" value="D-3-phosphoglycerate dehydrogenase (SerA)"/>
    <property type="match status" value="1"/>
</dbReference>
<dbReference type="Pfam" id="PF02826">
    <property type="entry name" value="2-Hacid_dh_C"/>
    <property type="match status" value="1"/>
</dbReference>
<dbReference type="SUPFAM" id="SSF51735">
    <property type="entry name" value="NAD(P)-binding Rossmann-fold domains"/>
    <property type="match status" value="1"/>
</dbReference>
<dbReference type="Gene3D" id="3.40.50.720">
    <property type="entry name" value="NAD(P)-binding Rossmann-like Domain"/>
    <property type="match status" value="2"/>
</dbReference>
<keyword evidence="2 4" id="KW-0560">Oxidoreductase</keyword>
<dbReference type="PROSITE" id="PS00670">
    <property type="entry name" value="D_2_HYDROXYACID_DH_2"/>
    <property type="match status" value="1"/>
</dbReference>
<dbReference type="SUPFAM" id="SSF52283">
    <property type="entry name" value="Formate/glycerate dehydrogenase catalytic domain-like"/>
    <property type="match status" value="1"/>
</dbReference>
<evidence type="ECO:0000259" key="6">
    <source>
        <dbReference type="Pfam" id="PF02826"/>
    </source>
</evidence>
<sequence>MKIVLPDAQTVVDSLVSADCLKEFGEVTEYGLLRYEEVAEAIADADIVICNKTVMDAHSMRLAKKLKYIGLFATGFNNIDVEYCRAHGIIVCNAGSYSTNAVAQHTFALILEHFNRVAQYNQYVQDGLWKRSPTFSPFVYPLSELAGKTLGIVGLGAIGQAVARIANAFEMRVLACNRSRKSVDGVEQVVFDTLLEQSDIVTVHCPLNADSKDMFNRSAFAKMKRGALFVNTARGGVMVERDLSEALESGHLGGACIDTLRVEPMEEDCVLMGAGNCLITPHIAWAPVETRQRLMGIVANNIRAFLDGNPMNVVS</sequence>
<keyword evidence="3" id="KW-0520">NAD</keyword>
<comment type="caution">
    <text evidence="7">The sequence shown here is derived from an EMBL/GenBank/DDBJ whole genome shotgun (WGS) entry which is preliminary data.</text>
</comment>